<dbReference type="AlphaFoldDB" id="A0AAN6GKP9"/>
<evidence type="ECO:0000313" key="3">
    <source>
        <dbReference type="Proteomes" id="UP001176517"/>
    </source>
</evidence>
<feature type="region of interest" description="Disordered" evidence="1">
    <location>
        <begin position="1"/>
        <end position="55"/>
    </location>
</feature>
<comment type="caution">
    <text evidence="2">The sequence shown here is derived from an EMBL/GenBank/DDBJ whole genome shotgun (WGS) entry which is preliminary data.</text>
</comment>
<evidence type="ECO:0000256" key="1">
    <source>
        <dbReference type="SAM" id="MobiDB-lite"/>
    </source>
</evidence>
<gene>
    <name evidence="2" type="ORF">OC846_005497</name>
</gene>
<feature type="compositionally biased region" description="Polar residues" evidence="1">
    <location>
        <begin position="20"/>
        <end position="32"/>
    </location>
</feature>
<sequence length="171" mass="17734">MKDWIRSPSPDGYLPGAGASSDNTAASNTEGGSKQDKSDWQLDVVPGSGPAGSDAAVKTTVAPAFGIRRGVVGLSLPPGTRSSFVRAAGSNSTSSYAPPHQDINPVDSVSSSSASRSIPSLKSLCLSKVRDLGYMSFSMAKPILEQCQAEQLAEILEHSPVSIGMREEALP</sequence>
<proteinExistence type="predicted"/>
<name>A0AAN6GKP9_9BASI</name>
<protein>
    <submittedName>
        <fullName evidence="2">Uncharacterized protein</fullName>
    </submittedName>
</protein>
<organism evidence="2 3">
    <name type="scientific">Tilletia horrida</name>
    <dbReference type="NCBI Taxonomy" id="155126"/>
    <lineage>
        <taxon>Eukaryota</taxon>
        <taxon>Fungi</taxon>
        <taxon>Dikarya</taxon>
        <taxon>Basidiomycota</taxon>
        <taxon>Ustilaginomycotina</taxon>
        <taxon>Exobasidiomycetes</taxon>
        <taxon>Tilletiales</taxon>
        <taxon>Tilletiaceae</taxon>
        <taxon>Tilletia</taxon>
    </lineage>
</organism>
<reference evidence="2" key="1">
    <citation type="journal article" date="2023" name="PhytoFront">
        <title>Draft Genome Resources of Seven Strains of Tilletia horrida, Causal Agent of Kernel Smut of Rice.</title>
        <authorList>
            <person name="Khanal S."/>
            <person name="Antony Babu S."/>
            <person name="Zhou X.G."/>
        </authorList>
    </citation>
    <scope>NUCLEOTIDE SEQUENCE</scope>
    <source>
        <strain evidence="2">TX6</strain>
    </source>
</reference>
<dbReference type="Proteomes" id="UP001176517">
    <property type="component" value="Unassembled WGS sequence"/>
</dbReference>
<evidence type="ECO:0000313" key="2">
    <source>
        <dbReference type="EMBL" id="KAK0545857.1"/>
    </source>
</evidence>
<keyword evidence="3" id="KW-1185">Reference proteome</keyword>
<feature type="region of interest" description="Disordered" evidence="1">
    <location>
        <begin position="71"/>
        <end position="115"/>
    </location>
</feature>
<accession>A0AAN6GKP9</accession>
<dbReference type="Gene3D" id="6.10.250.3180">
    <property type="match status" value="1"/>
</dbReference>
<dbReference type="EMBL" id="JAPDMZ010000214">
    <property type="protein sequence ID" value="KAK0545857.1"/>
    <property type="molecule type" value="Genomic_DNA"/>
</dbReference>